<sequence>MPSTQIEVRRPYSRADEVAVIDAVHDSLVAAFAIPPGDEHVRLVVHDPHRCATAPDTKRSLHRGIVDGLARVGSPGDHVTTVLRESATEDRGTRGGRAACDVDLGFDVHV</sequence>
<dbReference type="Proteomes" id="UP000198373">
    <property type="component" value="Unassembled WGS sequence"/>
</dbReference>
<evidence type="ECO:0008006" key="3">
    <source>
        <dbReference type="Google" id="ProtNLM"/>
    </source>
</evidence>
<proteinExistence type="predicted"/>
<evidence type="ECO:0000313" key="2">
    <source>
        <dbReference type="Proteomes" id="UP000198373"/>
    </source>
</evidence>
<accession>A0A239C3Q8</accession>
<keyword evidence="2" id="KW-1185">Reference proteome</keyword>
<dbReference type="OrthoDB" id="9804765at2"/>
<evidence type="ECO:0000313" key="1">
    <source>
        <dbReference type="EMBL" id="SNS14915.1"/>
    </source>
</evidence>
<dbReference type="RefSeq" id="WP_089304444.1">
    <property type="nucleotide sequence ID" value="NZ_FZOO01000002.1"/>
</dbReference>
<dbReference type="EMBL" id="FZOO01000002">
    <property type="protein sequence ID" value="SNS14915.1"/>
    <property type="molecule type" value="Genomic_DNA"/>
</dbReference>
<dbReference type="Gene3D" id="3.30.429.10">
    <property type="entry name" value="Macrophage Migration Inhibitory Factor"/>
    <property type="match status" value="2"/>
</dbReference>
<gene>
    <name evidence="1" type="ORF">SAMN06893096_102237</name>
</gene>
<dbReference type="InterPro" id="IPR014347">
    <property type="entry name" value="Tautomerase/MIF_sf"/>
</dbReference>
<reference evidence="2" key="1">
    <citation type="submission" date="2017-06" db="EMBL/GenBank/DDBJ databases">
        <authorList>
            <person name="Varghese N."/>
            <person name="Submissions S."/>
        </authorList>
    </citation>
    <scope>NUCLEOTIDE SEQUENCE [LARGE SCALE GENOMIC DNA]</scope>
    <source>
        <strain evidence="2">DSM 46839</strain>
    </source>
</reference>
<dbReference type="SUPFAM" id="SSF55331">
    <property type="entry name" value="Tautomerase/MIF"/>
    <property type="match status" value="1"/>
</dbReference>
<organism evidence="1 2">
    <name type="scientific">Geodermatophilus pulveris</name>
    <dbReference type="NCBI Taxonomy" id="1564159"/>
    <lineage>
        <taxon>Bacteria</taxon>
        <taxon>Bacillati</taxon>
        <taxon>Actinomycetota</taxon>
        <taxon>Actinomycetes</taxon>
        <taxon>Geodermatophilales</taxon>
        <taxon>Geodermatophilaceae</taxon>
        <taxon>Geodermatophilus</taxon>
    </lineage>
</organism>
<dbReference type="AlphaFoldDB" id="A0A239C3Q8"/>
<protein>
    <recommendedName>
        <fullName evidence="3">Tautomerase enzyme</fullName>
    </recommendedName>
</protein>
<name>A0A239C3Q8_9ACTN</name>